<dbReference type="Pfam" id="PF13671">
    <property type="entry name" value="AAA_33"/>
    <property type="match status" value="1"/>
</dbReference>
<proteinExistence type="predicted"/>
<protein>
    <submittedName>
        <fullName evidence="1">Uncharacterized protein</fullName>
    </submittedName>
</protein>
<accession>A0A2Z3N6K3</accession>
<dbReference type="InterPro" id="IPR027417">
    <property type="entry name" value="P-loop_NTPase"/>
</dbReference>
<dbReference type="AlphaFoldDB" id="A0A2Z3N6K3"/>
<dbReference type="SUPFAM" id="SSF52540">
    <property type="entry name" value="P-loop containing nucleoside triphosphate hydrolases"/>
    <property type="match status" value="1"/>
</dbReference>
<sequence length="181" mass="20887">MHMKNHQTRTVYVISGPAGVGKSTISTALANKLERSAYISGDDISHMHINGRKKPWESKEELSLIWDNILSLARNFVKYGNDVVVDYIAFPQEAIWLYENVKDLNVTVMYVVLWADGKTLRQRDEMRAPEQQMGERCLILLNEFHASGFDRKHLLDTSGKRKDDIDEMIDEIMSNQRFRIG</sequence>
<organism evidence="1 2">
    <name type="scientific">Geobacillus thermoleovorans</name>
    <name type="common">Bacillus thermoleovorans</name>
    <dbReference type="NCBI Taxonomy" id="33941"/>
    <lineage>
        <taxon>Bacteria</taxon>
        <taxon>Bacillati</taxon>
        <taxon>Bacillota</taxon>
        <taxon>Bacilli</taxon>
        <taxon>Bacillales</taxon>
        <taxon>Anoxybacillaceae</taxon>
        <taxon>Geobacillus</taxon>
        <taxon>Geobacillus thermoleovorans group</taxon>
    </lineage>
</organism>
<dbReference type="RefSeq" id="WP_014195200.1">
    <property type="nucleotide sequence ID" value="NZ_CP027303.2"/>
</dbReference>
<gene>
    <name evidence="1" type="ORF">C1N76_02700</name>
</gene>
<reference evidence="2" key="1">
    <citation type="submission" date="2018-02" db="EMBL/GenBank/DDBJ databases">
        <title>The complete genome of bacterial strain SGAirxxxx.</title>
        <authorList>
            <person name="Schuster S.C."/>
        </authorList>
    </citation>
    <scope>NUCLEOTIDE SEQUENCE [LARGE SCALE GENOMIC DNA]</scope>
    <source>
        <strain evidence="2">SGAir0734</strain>
    </source>
</reference>
<dbReference type="Gene3D" id="3.40.50.300">
    <property type="entry name" value="P-loop containing nucleotide triphosphate hydrolases"/>
    <property type="match status" value="1"/>
</dbReference>
<name>A0A2Z3N6K3_GEOTH</name>
<dbReference type="Proteomes" id="UP000246996">
    <property type="component" value="Chromosome"/>
</dbReference>
<evidence type="ECO:0000313" key="1">
    <source>
        <dbReference type="EMBL" id="AWO73584.1"/>
    </source>
</evidence>
<evidence type="ECO:0000313" key="2">
    <source>
        <dbReference type="Proteomes" id="UP000246996"/>
    </source>
</evidence>
<dbReference type="EMBL" id="CP027303">
    <property type="protein sequence ID" value="AWO73584.1"/>
    <property type="molecule type" value="Genomic_DNA"/>
</dbReference>